<dbReference type="EC" id="1.1.1.100" evidence="14"/>
<dbReference type="GO" id="GO:0008202">
    <property type="term" value="P:steroid metabolic process"/>
    <property type="evidence" value="ECO:0007669"/>
    <property type="project" value="UniProtKB-KW"/>
</dbReference>
<dbReference type="SMART" id="SM00822">
    <property type="entry name" value="PKS_KR"/>
    <property type="match status" value="1"/>
</dbReference>
<proteinExistence type="inferred from homology"/>
<dbReference type="OrthoDB" id="9803333at2"/>
<dbReference type="UniPathway" id="UPA00094"/>
<dbReference type="NCBIfam" id="NF009466">
    <property type="entry name" value="PRK12826.1-2"/>
    <property type="match status" value="1"/>
</dbReference>
<evidence type="ECO:0000256" key="11">
    <source>
        <dbReference type="ARBA" id="ARBA00048508"/>
    </source>
</evidence>
<comment type="similarity">
    <text evidence="3 14">Belongs to the short-chain dehydrogenases/reductases (SDR) family.</text>
</comment>
<keyword evidence="17" id="KW-1185">Reference proteome</keyword>
<dbReference type="Proteomes" id="UP000050326">
    <property type="component" value="Unassembled WGS sequence"/>
</dbReference>
<evidence type="ECO:0000256" key="12">
    <source>
        <dbReference type="PIRSR" id="PIRSR611284-1"/>
    </source>
</evidence>
<comment type="function">
    <text evidence="1 14">Catalyzes the NADPH-dependent reduction of beta-ketoacyl-ACP substrates to beta-hydroxyacyl-ACP products, the first reductive step in the elongation cycle of fatty acid biosynthesis.</text>
</comment>
<reference evidence="16 17" key="1">
    <citation type="submission" date="2015-09" db="EMBL/GenBank/DDBJ databases">
        <title>Genome sequence of Oxobacter pfennigii DSM 3222.</title>
        <authorList>
            <person name="Poehlein A."/>
            <person name="Bengelsdorf F.R."/>
            <person name="Schiel-Bengelsdorf B."/>
            <person name="Duerre P."/>
            <person name="Daniel R."/>
        </authorList>
    </citation>
    <scope>NUCLEOTIDE SEQUENCE [LARGE SCALE GENOMIC DNA]</scope>
    <source>
        <strain evidence="16 17">DSM 3222</strain>
    </source>
</reference>
<feature type="binding site" evidence="13">
    <location>
        <position position="188"/>
    </location>
    <ligand>
        <name>NADP(+)</name>
        <dbReference type="ChEBI" id="CHEBI:58349"/>
    </ligand>
</feature>
<accession>A0A0P8WZM0</accession>
<comment type="pathway">
    <text evidence="2 14">Lipid metabolism; fatty acid biosynthesis.</text>
</comment>
<comment type="subunit">
    <text evidence="14">Homotetramer.</text>
</comment>
<dbReference type="InterPro" id="IPR020904">
    <property type="entry name" value="Sc_DH/Rdtase_CS"/>
</dbReference>
<dbReference type="InterPro" id="IPR050259">
    <property type="entry name" value="SDR"/>
</dbReference>
<keyword evidence="7 14" id="KW-0560">Oxidoreductase</keyword>
<feature type="binding site" evidence="13">
    <location>
        <position position="90"/>
    </location>
    <ligand>
        <name>NADP(+)</name>
        <dbReference type="ChEBI" id="CHEBI:58349"/>
    </ligand>
</feature>
<dbReference type="PATRIC" id="fig|36849.3.peg.2228"/>
<dbReference type="FunFam" id="3.40.50.720:FF:000037">
    <property type="entry name" value="3-oxoacyl-[acyl-carrier-protein] reductase FabG"/>
    <property type="match status" value="1"/>
</dbReference>
<comment type="caution">
    <text evidence="16">The sequence shown here is derived from an EMBL/GenBank/DDBJ whole genome shotgun (WGS) entry which is preliminary data.</text>
</comment>
<feature type="domain" description="Ketoreductase" evidence="15">
    <location>
        <begin position="6"/>
        <end position="186"/>
    </location>
</feature>
<gene>
    <name evidence="16" type="primary">fabG_3</name>
    <name evidence="16" type="ORF">OXPF_21100</name>
</gene>
<dbReference type="PANTHER" id="PTHR42879">
    <property type="entry name" value="3-OXOACYL-(ACYL-CARRIER-PROTEIN) REDUCTASE"/>
    <property type="match status" value="1"/>
</dbReference>
<dbReference type="GO" id="GO:0051287">
    <property type="term" value="F:NAD binding"/>
    <property type="evidence" value="ECO:0007669"/>
    <property type="project" value="UniProtKB-UniRule"/>
</dbReference>
<keyword evidence="4 14" id="KW-0444">Lipid biosynthesis</keyword>
<dbReference type="EMBL" id="LKET01000032">
    <property type="protein sequence ID" value="KPU43945.1"/>
    <property type="molecule type" value="Genomic_DNA"/>
</dbReference>
<dbReference type="NCBIfam" id="TIGR01830">
    <property type="entry name" value="3oxo_ACP_reduc"/>
    <property type="match status" value="1"/>
</dbReference>
<evidence type="ECO:0000256" key="10">
    <source>
        <dbReference type="ARBA" id="ARBA00023221"/>
    </source>
</evidence>
<dbReference type="PRINTS" id="PR00080">
    <property type="entry name" value="SDRFAMILY"/>
</dbReference>
<dbReference type="InterPro" id="IPR057326">
    <property type="entry name" value="KR_dom"/>
</dbReference>
<dbReference type="PRINTS" id="PR00081">
    <property type="entry name" value="GDHRDH"/>
</dbReference>
<keyword evidence="6 13" id="KW-0521">NADP</keyword>
<dbReference type="InterPro" id="IPR011284">
    <property type="entry name" value="3oxo_ACP_reduc"/>
</dbReference>
<evidence type="ECO:0000256" key="5">
    <source>
        <dbReference type="ARBA" id="ARBA00022832"/>
    </source>
</evidence>
<dbReference type="NCBIfam" id="NF004198">
    <property type="entry name" value="PRK05653.1-3"/>
    <property type="match status" value="1"/>
</dbReference>
<keyword evidence="5 14" id="KW-0276">Fatty acid metabolism</keyword>
<dbReference type="InterPro" id="IPR002347">
    <property type="entry name" value="SDR_fam"/>
</dbReference>
<evidence type="ECO:0000256" key="4">
    <source>
        <dbReference type="ARBA" id="ARBA00022516"/>
    </source>
</evidence>
<dbReference type="NCBIfam" id="NF005559">
    <property type="entry name" value="PRK07231.1"/>
    <property type="match status" value="1"/>
</dbReference>
<evidence type="ECO:0000256" key="1">
    <source>
        <dbReference type="ARBA" id="ARBA00002607"/>
    </source>
</evidence>
<dbReference type="Pfam" id="PF13561">
    <property type="entry name" value="adh_short_C2"/>
    <property type="match status" value="1"/>
</dbReference>
<dbReference type="RefSeq" id="WP_054875156.1">
    <property type="nucleotide sequence ID" value="NZ_LKET01000032.1"/>
</dbReference>
<evidence type="ECO:0000259" key="15">
    <source>
        <dbReference type="SMART" id="SM00822"/>
    </source>
</evidence>
<evidence type="ECO:0000256" key="9">
    <source>
        <dbReference type="ARBA" id="ARBA00023160"/>
    </source>
</evidence>
<feature type="binding site" evidence="13">
    <location>
        <begin position="155"/>
        <end position="159"/>
    </location>
    <ligand>
        <name>NADP(+)</name>
        <dbReference type="ChEBI" id="CHEBI:58349"/>
    </ligand>
</feature>
<evidence type="ECO:0000256" key="3">
    <source>
        <dbReference type="ARBA" id="ARBA00006484"/>
    </source>
</evidence>
<evidence type="ECO:0000256" key="7">
    <source>
        <dbReference type="ARBA" id="ARBA00023002"/>
    </source>
</evidence>
<dbReference type="STRING" id="36849.OXPF_21100"/>
<dbReference type="PROSITE" id="PS00061">
    <property type="entry name" value="ADH_SHORT"/>
    <property type="match status" value="1"/>
</dbReference>
<protein>
    <recommendedName>
        <fullName evidence="14">3-oxoacyl-[acyl-carrier-protein] reductase</fullName>
        <ecNumber evidence="14">1.1.1.100</ecNumber>
    </recommendedName>
</protein>
<dbReference type="CDD" id="cd05333">
    <property type="entry name" value="BKR_SDR_c"/>
    <property type="match status" value="1"/>
</dbReference>
<dbReference type="InterPro" id="IPR036291">
    <property type="entry name" value="NAD(P)-bd_dom_sf"/>
</dbReference>
<dbReference type="GO" id="GO:0006633">
    <property type="term" value="P:fatty acid biosynthetic process"/>
    <property type="evidence" value="ECO:0007669"/>
    <property type="project" value="UniProtKB-UniPathway"/>
</dbReference>
<organism evidence="16 17">
    <name type="scientific">Oxobacter pfennigii</name>
    <dbReference type="NCBI Taxonomy" id="36849"/>
    <lineage>
        <taxon>Bacteria</taxon>
        <taxon>Bacillati</taxon>
        <taxon>Bacillota</taxon>
        <taxon>Clostridia</taxon>
        <taxon>Eubacteriales</taxon>
        <taxon>Clostridiaceae</taxon>
        <taxon>Oxobacter</taxon>
    </lineage>
</organism>
<dbReference type="GO" id="GO:0004316">
    <property type="term" value="F:3-oxoacyl-[acyl-carrier-protein] reductase (NADPH) activity"/>
    <property type="evidence" value="ECO:0007669"/>
    <property type="project" value="UniProtKB-UniRule"/>
</dbReference>
<evidence type="ECO:0000256" key="14">
    <source>
        <dbReference type="RuleBase" id="RU366074"/>
    </source>
</evidence>
<keyword evidence="8 14" id="KW-0443">Lipid metabolism</keyword>
<keyword evidence="9 14" id="KW-0275">Fatty acid biosynthesis</keyword>
<evidence type="ECO:0000256" key="2">
    <source>
        <dbReference type="ARBA" id="ARBA00005194"/>
    </source>
</evidence>
<dbReference type="SUPFAM" id="SSF51735">
    <property type="entry name" value="NAD(P)-binding Rossmann-fold domains"/>
    <property type="match status" value="1"/>
</dbReference>
<evidence type="ECO:0000313" key="17">
    <source>
        <dbReference type="Proteomes" id="UP000050326"/>
    </source>
</evidence>
<dbReference type="Gene3D" id="3.40.50.720">
    <property type="entry name" value="NAD(P)-binding Rossmann-like Domain"/>
    <property type="match status" value="1"/>
</dbReference>
<feature type="active site" description="Proton acceptor" evidence="12">
    <location>
        <position position="155"/>
    </location>
</feature>
<evidence type="ECO:0000256" key="6">
    <source>
        <dbReference type="ARBA" id="ARBA00022857"/>
    </source>
</evidence>
<name>A0A0P8WZM0_9CLOT</name>
<evidence type="ECO:0000256" key="13">
    <source>
        <dbReference type="PIRSR" id="PIRSR611284-2"/>
    </source>
</evidence>
<comment type="catalytic activity">
    <reaction evidence="11 14">
        <text>a (3R)-hydroxyacyl-[ACP] + NADP(+) = a 3-oxoacyl-[ACP] + NADPH + H(+)</text>
        <dbReference type="Rhea" id="RHEA:17397"/>
        <dbReference type="Rhea" id="RHEA-COMP:9916"/>
        <dbReference type="Rhea" id="RHEA-COMP:9945"/>
        <dbReference type="ChEBI" id="CHEBI:15378"/>
        <dbReference type="ChEBI" id="CHEBI:57783"/>
        <dbReference type="ChEBI" id="CHEBI:58349"/>
        <dbReference type="ChEBI" id="CHEBI:78776"/>
        <dbReference type="ChEBI" id="CHEBI:78827"/>
        <dbReference type="EC" id="1.1.1.100"/>
    </reaction>
</comment>
<dbReference type="AlphaFoldDB" id="A0A0P8WZM0"/>
<evidence type="ECO:0000256" key="8">
    <source>
        <dbReference type="ARBA" id="ARBA00023098"/>
    </source>
</evidence>
<feature type="binding site" evidence="13">
    <location>
        <begin position="12"/>
        <end position="15"/>
    </location>
    <ligand>
        <name>NADP(+)</name>
        <dbReference type="ChEBI" id="CHEBI:58349"/>
    </ligand>
</feature>
<keyword evidence="10" id="KW-0753">Steroid metabolism</keyword>
<evidence type="ECO:0000313" key="16">
    <source>
        <dbReference type="EMBL" id="KPU43945.1"/>
    </source>
</evidence>
<dbReference type="PANTHER" id="PTHR42879:SF2">
    <property type="entry name" value="3-OXOACYL-[ACYL-CARRIER-PROTEIN] REDUCTASE FABG"/>
    <property type="match status" value="1"/>
</dbReference>
<sequence>MDLKGKTALVTGGARGIGKAIAIKLAEAGANIVINYSGSVEAAKETVEQLQALGVSAMSIKADVSKLDQVESLMDEVVKNYDSIDILVNNAGITKDTLIMRMTEEDFDTVITINLKGTFNCIKAATKYMIKKRSGKIVNISSVVGVIGNAGQANYSASKAGIIGLTKSAARELCTRNINVNAIAPGFIATDMTSELPEKIKNEYMDKIPFKRFGSAEDIAKAAVFLSSEMSDYITGQVINVDGGMVM</sequence>